<comment type="caution">
    <text evidence="1">The sequence shown here is derived from an EMBL/GenBank/DDBJ whole genome shotgun (WGS) entry which is preliminary data.</text>
</comment>
<reference evidence="1 2" key="1">
    <citation type="submission" date="2019-12" db="EMBL/GenBank/DDBJ databases">
        <title>Genomic-based taxomic classification of the family Erythrobacteraceae.</title>
        <authorList>
            <person name="Xu L."/>
        </authorList>
    </citation>
    <scope>NUCLEOTIDE SEQUENCE [LARGE SCALE GENOMIC DNA]</scope>
    <source>
        <strain evidence="1 2">S36</strain>
    </source>
</reference>
<proteinExistence type="predicted"/>
<name>A0A6I4U1P4_9SPHN</name>
<evidence type="ECO:0000313" key="1">
    <source>
        <dbReference type="EMBL" id="MXP00798.1"/>
    </source>
</evidence>
<evidence type="ECO:0000313" key="2">
    <source>
        <dbReference type="Proteomes" id="UP000469430"/>
    </source>
</evidence>
<dbReference type="AlphaFoldDB" id="A0A6I4U1P4"/>
<keyword evidence="2" id="KW-1185">Reference proteome</keyword>
<dbReference type="EMBL" id="WTYJ01000005">
    <property type="protein sequence ID" value="MXP00798.1"/>
    <property type="molecule type" value="Genomic_DNA"/>
</dbReference>
<sequence length="98" mass="10333">MMANLANNAAPSAAGWHVQPGINGDPAGHYVCDARGHALAWFEHERDAVLAAAAPAMLEALTGAHGVLCGERQSRVPLMQRWPAMLEAIGLAILRARA</sequence>
<protein>
    <submittedName>
        <fullName evidence="1">Uncharacterized protein</fullName>
    </submittedName>
</protein>
<organism evidence="1 2">
    <name type="scientific">Croceibacterium xixiisoli</name>
    <dbReference type="NCBI Taxonomy" id="1476466"/>
    <lineage>
        <taxon>Bacteria</taxon>
        <taxon>Pseudomonadati</taxon>
        <taxon>Pseudomonadota</taxon>
        <taxon>Alphaproteobacteria</taxon>
        <taxon>Sphingomonadales</taxon>
        <taxon>Erythrobacteraceae</taxon>
        <taxon>Croceibacterium</taxon>
    </lineage>
</organism>
<dbReference type="Proteomes" id="UP000469430">
    <property type="component" value="Unassembled WGS sequence"/>
</dbReference>
<dbReference type="RefSeq" id="WP_161392540.1">
    <property type="nucleotide sequence ID" value="NZ_WTYJ01000005.1"/>
</dbReference>
<gene>
    <name evidence="1" type="ORF">GRI97_17550</name>
</gene>
<accession>A0A6I4U1P4</accession>